<protein>
    <submittedName>
        <fullName evidence="4">Extracellular solute-binding protein</fullName>
    </submittedName>
</protein>
<comment type="similarity">
    <text evidence="1">Belongs to the bacterial solute-binding protein 1 family.</text>
</comment>
<organism evidence="4 5">
    <name type="scientific">Paenibacillus phytorum</name>
    <dbReference type="NCBI Taxonomy" id="2654977"/>
    <lineage>
        <taxon>Bacteria</taxon>
        <taxon>Bacillati</taxon>
        <taxon>Bacillota</taxon>
        <taxon>Bacilli</taxon>
        <taxon>Bacillales</taxon>
        <taxon>Paenibacillaceae</taxon>
        <taxon>Paenibacillus</taxon>
    </lineage>
</organism>
<dbReference type="InterPro" id="IPR006059">
    <property type="entry name" value="SBP"/>
</dbReference>
<evidence type="ECO:0000313" key="5">
    <source>
        <dbReference type="Proteomes" id="UP000616779"/>
    </source>
</evidence>
<name>A0ABX1Y9W7_9BACL</name>
<sequence>MEKSIRCQNRISNHRRGSSILKWRWLSHLVVIGLASGCGNQSVISDPKEVQTLHRHEVPEIAFWHTYSDEETRLLEQELIPSFERDNPNIRVKPVRVANNNELKNALIARASSNRGPDVVRMDIAWVPEFSQDGLLEPLNQLSGFEEISAKSRRQSMIVGLYHNQYYSLPLNVNTKAAIFNRDLLKRAGYSEPPQTMEEIVKLARSNHYTIGLGGWDGWSTLPYIYSLGGAITDGDYKKASGFLNGEGTIRAVEQLTALYKEKIIDLSVVTGGGDNWGGVQNGNILMTDEGPWFYSILNDVEMDRALKLTMPVPFPNGSGPSSIISGENMVIMRGSKQRNEAWAFIKWMTGKEAQLIMSRTGLIPTNMDAAKELTVNKDSFIYPYIVALDHAFLRPPVKNWSKINEVYTLYLRKIFLGELPAKDGLDRAAVEIDILLAESDSGNKG</sequence>
<dbReference type="Gene3D" id="3.40.190.10">
    <property type="entry name" value="Periplasmic binding protein-like II"/>
    <property type="match status" value="2"/>
</dbReference>
<dbReference type="EMBL" id="WHOA01000248">
    <property type="protein sequence ID" value="NOU76876.1"/>
    <property type="molecule type" value="Genomic_DNA"/>
</dbReference>
<proteinExistence type="inferred from homology"/>
<reference evidence="4 5" key="1">
    <citation type="submission" date="2019-10" db="EMBL/GenBank/DDBJ databases">
        <title>Description of Paenibacillus terrestris sp. nov.</title>
        <authorList>
            <person name="Carlier A."/>
            <person name="Qi S."/>
        </authorList>
    </citation>
    <scope>NUCLEOTIDE SEQUENCE [LARGE SCALE GENOMIC DNA]</scope>
    <source>
        <strain evidence="4 5">LMG 31458</strain>
    </source>
</reference>
<keyword evidence="5" id="KW-1185">Reference proteome</keyword>
<gene>
    <name evidence="4" type="ORF">GC098_36875</name>
</gene>
<dbReference type="PANTHER" id="PTHR43649:SF34">
    <property type="entry name" value="ABC TRANSPORTER PERIPLASMIC-BINDING PROTEIN YCJN-RELATED"/>
    <property type="match status" value="1"/>
</dbReference>
<dbReference type="Proteomes" id="UP000616779">
    <property type="component" value="Unassembled WGS sequence"/>
</dbReference>
<keyword evidence="3" id="KW-0732">Signal</keyword>
<evidence type="ECO:0000256" key="3">
    <source>
        <dbReference type="ARBA" id="ARBA00022729"/>
    </source>
</evidence>
<comment type="caution">
    <text evidence="4">The sequence shown here is derived from an EMBL/GenBank/DDBJ whole genome shotgun (WGS) entry which is preliminary data.</text>
</comment>
<dbReference type="PANTHER" id="PTHR43649">
    <property type="entry name" value="ARABINOSE-BINDING PROTEIN-RELATED"/>
    <property type="match status" value="1"/>
</dbReference>
<evidence type="ECO:0000256" key="2">
    <source>
        <dbReference type="ARBA" id="ARBA00022448"/>
    </source>
</evidence>
<evidence type="ECO:0000256" key="1">
    <source>
        <dbReference type="ARBA" id="ARBA00008520"/>
    </source>
</evidence>
<dbReference type="SUPFAM" id="SSF53850">
    <property type="entry name" value="Periplasmic binding protein-like II"/>
    <property type="match status" value="1"/>
</dbReference>
<dbReference type="Pfam" id="PF01547">
    <property type="entry name" value="SBP_bac_1"/>
    <property type="match status" value="1"/>
</dbReference>
<evidence type="ECO:0000313" key="4">
    <source>
        <dbReference type="EMBL" id="NOU76876.1"/>
    </source>
</evidence>
<dbReference type="InterPro" id="IPR050490">
    <property type="entry name" value="Bact_solute-bd_prot1"/>
</dbReference>
<keyword evidence="2" id="KW-0813">Transport</keyword>
<accession>A0ABX1Y9W7</accession>